<dbReference type="GO" id="GO:0005886">
    <property type="term" value="C:plasma membrane"/>
    <property type="evidence" value="ECO:0007669"/>
    <property type="project" value="TreeGrafter"/>
</dbReference>
<keyword evidence="8" id="KW-0675">Receptor</keyword>
<name>E9E271_METAQ</name>
<dbReference type="AlphaFoldDB" id="E9E271"/>
<feature type="transmembrane region" description="Helical" evidence="6">
    <location>
        <begin position="341"/>
        <end position="358"/>
    </location>
</feature>
<dbReference type="OMA" id="LYAYYIP"/>
<dbReference type="PANTHER" id="PTHR23112">
    <property type="entry name" value="G PROTEIN-COUPLED RECEPTOR 157-RELATED"/>
    <property type="match status" value="1"/>
</dbReference>
<dbReference type="GO" id="GO:0007189">
    <property type="term" value="P:adenylate cyclase-activating G protein-coupled receptor signaling pathway"/>
    <property type="evidence" value="ECO:0007669"/>
    <property type="project" value="TreeGrafter"/>
</dbReference>
<dbReference type="PROSITE" id="PS50261">
    <property type="entry name" value="G_PROTEIN_RECEP_F2_4"/>
    <property type="match status" value="1"/>
</dbReference>
<dbReference type="OrthoDB" id="18453at2759"/>
<protein>
    <submittedName>
        <fullName evidence="8">G-protein coupled receptor</fullName>
    </submittedName>
</protein>
<evidence type="ECO:0000313" key="9">
    <source>
        <dbReference type="Proteomes" id="UP000002499"/>
    </source>
</evidence>
<keyword evidence="2 6" id="KW-0812">Transmembrane</keyword>
<keyword evidence="9" id="KW-1185">Reference proteome</keyword>
<dbReference type="HOGENOM" id="CLU_024810_0_1_1"/>
<dbReference type="KEGG" id="maw:19248280"/>
<dbReference type="STRING" id="655827.E9E271"/>
<feature type="region of interest" description="Disordered" evidence="5">
    <location>
        <begin position="473"/>
        <end position="494"/>
    </location>
</feature>
<feature type="transmembrane region" description="Helical" evidence="6">
    <location>
        <begin position="378"/>
        <end position="398"/>
    </location>
</feature>
<dbReference type="InterPro" id="IPR000832">
    <property type="entry name" value="GPCR_2_secretin-like"/>
</dbReference>
<dbReference type="eggNOG" id="ENOG502QTGV">
    <property type="taxonomic scope" value="Eukaryota"/>
</dbReference>
<gene>
    <name evidence="8" type="ORF">MAC_03969</name>
</gene>
<feature type="transmembrane region" description="Helical" evidence="6">
    <location>
        <begin position="99"/>
        <end position="115"/>
    </location>
</feature>
<feature type="transmembrane region" description="Helical" evidence="6">
    <location>
        <begin position="127"/>
        <end position="147"/>
    </location>
</feature>
<feature type="transmembrane region" description="Helical" evidence="6">
    <location>
        <begin position="53"/>
        <end position="72"/>
    </location>
</feature>
<evidence type="ECO:0000313" key="8">
    <source>
        <dbReference type="EMBL" id="EFY89987.1"/>
    </source>
</evidence>
<feature type="compositionally biased region" description="Basic residues" evidence="5">
    <location>
        <begin position="485"/>
        <end position="494"/>
    </location>
</feature>
<evidence type="ECO:0000256" key="1">
    <source>
        <dbReference type="ARBA" id="ARBA00004141"/>
    </source>
</evidence>
<dbReference type="GeneID" id="19248280"/>
<dbReference type="PANTHER" id="PTHR23112:SF0">
    <property type="entry name" value="TRANSMEMBRANE PROTEIN 116"/>
    <property type="match status" value="1"/>
</dbReference>
<reference evidence="8 9" key="1">
    <citation type="journal article" date="2011" name="PLoS Genet.">
        <title>Genome sequencing and comparative transcriptomics of the model entomopathogenic fungi Metarhizium anisopliae and M. acridum.</title>
        <authorList>
            <person name="Gao Q."/>
            <person name="Jin K."/>
            <person name="Ying S.H."/>
            <person name="Zhang Y."/>
            <person name="Xiao G."/>
            <person name="Shang Y."/>
            <person name="Duan Z."/>
            <person name="Hu X."/>
            <person name="Xie X.Q."/>
            <person name="Zhou G."/>
            <person name="Peng G."/>
            <person name="Luo Z."/>
            <person name="Huang W."/>
            <person name="Wang B."/>
            <person name="Fang W."/>
            <person name="Wang S."/>
            <person name="Zhong Y."/>
            <person name="Ma L.J."/>
            <person name="St Leger R.J."/>
            <person name="Zhao G.P."/>
            <person name="Pei Y."/>
            <person name="Feng M.G."/>
            <person name="Xia Y."/>
            <person name="Wang C."/>
        </authorList>
    </citation>
    <scope>NUCLEOTIDE SEQUENCE [LARGE SCALE GENOMIC DNA]</scope>
    <source>
        <strain evidence="8 9">CQMa 102</strain>
    </source>
</reference>
<evidence type="ECO:0000256" key="2">
    <source>
        <dbReference type="ARBA" id="ARBA00022692"/>
    </source>
</evidence>
<dbReference type="GO" id="GO:0007166">
    <property type="term" value="P:cell surface receptor signaling pathway"/>
    <property type="evidence" value="ECO:0007669"/>
    <property type="project" value="InterPro"/>
</dbReference>
<feature type="transmembrane region" description="Helical" evidence="6">
    <location>
        <begin position="20"/>
        <end position="41"/>
    </location>
</feature>
<evidence type="ECO:0000256" key="3">
    <source>
        <dbReference type="ARBA" id="ARBA00022989"/>
    </source>
</evidence>
<dbReference type="GO" id="GO:0004930">
    <property type="term" value="F:G protein-coupled receptor activity"/>
    <property type="evidence" value="ECO:0007669"/>
    <property type="project" value="InterPro"/>
</dbReference>
<dbReference type="Pfam" id="PF00002">
    <property type="entry name" value="7tm_2"/>
    <property type="match status" value="1"/>
</dbReference>
<evidence type="ECO:0000259" key="7">
    <source>
        <dbReference type="PROSITE" id="PS50261"/>
    </source>
</evidence>
<comment type="subcellular location">
    <subcellularLocation>
        <location evidence="1">Membrane</location>
        <topology evidence="1">Multi-pass membrane protein</topology>
    </subcellularLocation>
</comment>
<accession>E9E271</accession>
<keyword evidence="3 6" id="KW-1133">Transmembrane helix</keyword>
<evidence type="ECO:0000256" key="4">
    <source>
        <dbReference type="ARBA" id="ARBA00023136"/>
    </source>
</evidence>
<dbReference type="Gene3D" id="1.20.1070.10">
    <property type="entry name" value="Rhodopsin 7-helix transmembrane proteins"/>
    <property type="match status" value="1"/>
</dbReference>
<dbReference type="Proteomes" id="UP000002499">
    <property type="component" value="Unassembled WGS sequence"/>
</dbReference>
<feature type="domain" description="G-protein coupled receptors family 2 profile 2" evidence="7">
    <location>
        <begin position="18"/>
        <end position="204"/>
    </location>
</feature>
<keyword evidence="4 6" id="KW-0472">Membrane</keyword>
<dbReference type="SUPFAM" id="SSF81321">
    <property type="entry name" value="Family A G protein-coupled receptor-like"/>
    <property type="match status" value="1"/>
</dbReference>
<dbReference type="InterPro" id="IPR017981">
    <property type="entry name" value="GPCR_2-like_7TM"/>
</dbReference>
<evidence type="ECO:0000256" key="5">
    <source>
        <dbReference type="SAM" id="MobiDB-lite"/>
    </source>
</evidence>
<sequence length="494" mass="55195">MESSDDGSTLSTDHINTLITIERTGAGLSMAAILLTVVPFLAFKKLRTTPNTFLVFASIANAGASVASMIGYDGLRMGEESTLCQAQGFIFEWFMQADPWWSFAMAVNVFLVFFNNANPSMFQKYKWVYCVVCFGGPLLPALVLVSIRDEERGPVFGDAALWCWIRPEWSIVRLYAYYIPIWICILLSIFIYIAVGYHVFRSRNQLRNVTFQHPTSNWRNGSLTDSENRISGEANPTRTNVCYGLAITEVQVTTNFPGFVDEHVPVLPAAVHRTPSRMRGRSWLDSHNDSDSERVVPTQLFETTCSSGGRYTNNNSLVGKFGALKSTASMKLKRLDPVKMAYLRTSGIFGISVLITWIPSSINRIYSLWNGGQVNYPLSIASGCVLPLQGVWNAIIFFTTSWSDVQVEAKTLKARLGYGGVCEYPRSTRLESRLGISSVETYDSFNESQCHATKRCRCDKFVGEAVRLEDWDGCASPSPSNSSAGRRRQTMRRV</sequence>
<organism evidence="9">
    <name type="scientific">Metarhizium acridum (strain CQMa 102)</name>
    <dbReference type="NCBI Taxonomy" id="655827"/>
    <lineage>
        <taxon>Eukaryota</taxon>
        <taxon>Fungi</taxon>
        <taxon>Dikarya</taxon>
        <taxon>Ascomycota</taxon>
        <taxon>Pezizomycotina</taxon>
        <taxon>Sordariomycetes</taxon>
        <taxon>Hypocreomycetidae</taxon>
        <taxon>Hypocreales</taxon>
        <taxon>Clavicipitaceae</taxon>
        <taxon>Metarhizium</taxon>
    </lineage>
</organism>
<dbReference type="EMBL" id="GL698494">
    <property type="protein sequence ID" value="EFY89987.1"/>
    <property type="molecule type" value="Genomic_DNA"/>
</dbReference>
<dbReference type="InParanoid" id="E9E271"/>
<evidence type="ECO:0000256" key="6">
    <source>
        <dbReference type="SAM" id="Phobius"/>
    </source>
</evidence>
<proteinExistence type="predicted"/>
<feature type="transmembrane region" description="Helical" evidence="6">
    <location>
        <begin position="175"/>
        <end position="200"/>
    </location>
</feature>